<dbReference type="AlphaFoldDB" id="A0A895YK28"/>
<dbReference type="InterPro" id="IPR050834">
    <property type="entry name" value="Glycosyltransf_2"/>
</dbReference>
<dbReference type="Pfam" id="PF00535">
    <property type="entry name" value="Glycos_transf_2"/>
    <property type="match status" value="1"/>
</dbReference>
<dbReference type="Proteomes" id="UP000662857">
    <property type="component" value="Chromosome"/>
</dbReference>
<evidence type="ECO:0000313" key="5">
    <source>
        <dbReference type="EMBL" id="QSB14168.1"/>
    </source>
</evidence>
<name>A0A895YK28_9ACTN</name>
<dbReference type="PANTHER" id="PTHR43685:SF5">
    <property type="entry name" value="GLYCOSYLTRANSFERASE EPSE-RELATED"/>
    <property type="match status" value="1"/>
</dbReference>
<keyword evidence="2" id="KW-0328">Glycosyltransferase</keyword>
<dbReference type="GO" id="GO:0016757">
    <property type="term" value="F:glycosyltransferase activity"/>
    <property type="evidence" value="ECO:0007669"/>
    <property type="project" value="UniProtKB-KW"/>
</dbReference>
<dbReference type="EMBL" id="CP070499">
    <property type="protein sequence ID" value="QSB14168.1"/>
    <property type="molecule type" value="Genomic_DNA"/>
</dbReference>
<dbReference type="PANTHER" id="PTHR43685">
    <property type="entry name" value="GLYCOSYLTRANSFERASE"/>
    <property type="match status" value="1"/>
</dbReference>
<proteinExistence type="inferred from homology"/>
<organism evidence="5 6">
    <name type="scientific">Natronosporangium hydrolyticum</name>
    <dbReference type="NCBI Taxonomy" id="2811111"/>
    <lineage>
        <taxon>Bacteria</taxon>
        <taxon>Bacillati</taxon>
        <taxon>Actinomycetota</taxon>
        <taxon>Actinomycetes</taxon>
        <taxon>Micromonosporales</taxon>
        <taxon>Micromonosporaceae</taxon>
        <taxon>Natronosporangium</taxon>
    </lineage>
</organism>
<dbReference type="RefSeq" id="WP_239676286.1">
    <property type="nucleotide sequence ID" value="NZ_CP070499.1"/>
</dbReference>
<dbReference type="KEGG" id="nhy:JQS43_22005"/>
<dbReference type="Gene3D" id="3.90.550.10">
    <property type="entry name" value="Spore Coat Polysaccharide Biosynthesis Protein SpsA, Chain A"/>
    <property type="match status" value="1"/>
</dbReference>
<protein>
    <submittedName>
        <fullName evidence="5">Glycosyltransferase</fullName>
    </submittedName>
</protein>
<dbReference type="SUPFAM" id="SSF53448">
    <property type="entry name" value="Nucleotide-diphospho-sugar transferases"/>
    <property type="match status" value="1"/>
</dbReference>
<keyword evidence="3" id="KW-0808">Transferase</keyword>
<reference evidence="5" key="1">
    <citation type="submission" date="2021-02" db="EMBL/GenBank/DDBJ databases">
        <title>Natrosporangium hydrolyticum gen. nov., sp. nov, a haloalkaliphilic actinobacterium from a soda solonchak soil.</title>
        <authorList>
            <person name="Sorokin D.Y."/>
            <person name="Khijniak T.V."/>
            <person name="Zakharycheva A.P."/>
            <person name="Boueva O.V."/>
            <person name="Ariskina E.V."/>
            <person name="Hahnke R.L."/>
            <person name="Bunk B."/>
            <person name="Sproer C."/>
            <person name="Schumann P."/>
            <person name="Evtushenko L.I."/>
            <person name="Kublanov I.V."/>
        </authorList>
    </citation>
    <scope>NUCLEOTIDE SEQUENCE</scope>
    <source>
        <strain evidence="5">DSM 106523</strain>
    </source>
</reference>
<accession>A0A895YK28</accession>
<gene>
    <name evidence="5" type="ORF">JQS43_22005</name>
</gene>
<keyword evidence="6" id="KW-1185">Reference proteome</keyword>
<evidence type="ECO:0000256" key="2">
    <source>
        <dbReference type="ARBA" id="ARBA00022676"/>
    </source>
</evidence>
<evidence type="ECO:0000259" key="4">
    <source>
        <dbReference type="Pfam" id="PF00535"/>
    </source>
</evidence>
<evidence type="ECO:0000256" key="3">
    <source>
        <dbReference type="ARBA" id="ARBA00022679"/>
    </source>
</evidence>
<sequence>MRRRPLVSVVVCTYARPEPLRAALASICVQGVDGVEAVVVNDGGPDVAGVVAEFGDRLPVRLITLPTNKGLTAARRSGIGAARGRFVAFLDDDDLWLPDHLSVALDGLDSGLDLVYTTCLVADRVHHLGSEEPVSARYRFDYPFDAALFDVTNMIPVTSVVARRFDPAMLHRHDGVQDDWAMWLDLVRGAGWRLLHLPAATTVYHRIPQAASMTGQAASTLAGLRRFAAGHRRIHQRWPVPNGSRAGQARRLPFWMYRLVEQRHSAGHGVSHYYYERCLPLVAAAVTGRMTINAAVDAMDVAVAPDAVEEREQAAWRVLA</sequence>
<feature type="domain" description="Glycosyltransferase 2-like" evidence="4">
    <location>
        <begin position="8"/>
        <end position="122"/>
    </location>
</feature>
<comment type="similarity">
    <text evidence="1">Belongs to the glycosyltransferase 2 family.</text>
</comment>
<evidence type="ECO:0000313" key="6">
    <source>
        <dbReference type="Proteomes" id="UP000662857"/>
    </source>
</evidence>
<dbReference type="InterPro" id="IPR001173">
    <property type="entry name" value="Glyco_trans_2-like"/>
</dbReference>
<evidence type="ECO:0000256" key="1">
    <source>
        <dbReference type="ARBA" id="ARBA00006739"/>
    </source>
</evidence>
<dbReference type="InterPro" id="IPR029044">
    <property type="entry name" value="Nucleotide-diphossugar_trans"/>
</dbReference>